<dbReference type="Pfam" id="PF08659">
    <property type="entry name" value="KR"/>
    <property type="match status" value="1"/>
</dbReference>
<accession>A0A2N6M4T0</accession>
<comment type="cofactor">
    <cofactor evidence="1">
        <name>pantetheine 4'-phosphate</name>
        <dbReference type="ChEBI" id="CHEBI:47942"/>
    </cofactor>
</comment>
<dbReference type="PROSITE" id="PS50075">
    <property type="entry name" value="CARRIER"/>
    <property type="match status" value="1"/>
</dbReference>
<comment type="caution">
    <text evidence="5">The sequence shown here is derived from an EMBL/GenBank/DDBJ whole genome shotgun (WGS) entry which is preliminary data.</text>
</comment>
<dbReference type="PROSITE" id="PS00012">
    <property type="entry name" value="PHOSPHOPANTETHEINE"/>
    <property type="match status" value="1"/>
</dbReference>
<evidence type="ECO:0000256" key="2">
    <source>
        <dbReference type="ARBA" id="ARBA00022450"/>
    </source>
</evidence>
<dbReference type="FunFam" id="1.10.1200.10:FF:000005">
    <property type="entry name" value="Nonribosomal peptide synthetase 1"/>
    <property type="match status" value="1"/>
</dbReference>
<dbReference type="InterPro" id="IPR036291">
    <property type="entry name" value="NAD(P)-bd_dom_sf"/>
</dbReference>
<dbReference type="Proteomes" id="UP000234966">
    <property type="component" value="Unassembled WGS sequence"/>
</dbReference>
<evidence type="ECO:0000313" key="5">
    <source>
        <dbReference type="EMBL" id="PMB41794.1"/>
    </source>
</evidence>
<dbReference type="GO" id="GO:0004312">
    <property type="term" value="F:fatty acid synthase activity"/>
    <property type="evidence" value="ECO:0007669"/>
    <property type="project" value="TreeGrafter"/>
</dbReference>
<dbReference type="Gene3D" id="3.40.50.720">
    <property type="entry name" value="NAD(P)-binding Rossmann-like Domain"/>
    <property type="match status" value="1"/>
</dbReference>
<dbReference type="SMART" id="SM00823">
    <property type="entry name" value="PKS_PP"/>
    <property type="match status" value="1"/>
</dbReference>
<dbReference type="EMBL" id="NMQI01000397">
    <property type="protein sequence ID" value="PMB41794.1"/>
    <property type="molecule type" value="Genomic_DNA"/>
</dbReference>
<evidence type="ECO:0000313" key="6">
    <source>
        <dbReference type="Proteomes" id="UP000234966"/>
    </source>
</evidence>
<reference evidence="5 6" key="1">
    <citation type="submission" date="2017-07" db="EMBL/GenBank/DDBJ databases">
        <title>Genomes of Fischerella (Mastigocladus) sp. strains.</title>
        <authorList>
            <person name="Miller S.R."/>
        </authorList>
    </citation>
    <scope>NUCLEOTIDE SEQUENCE [LARGE SCALE GENOMIC DNA]</scope>
    <source>
        <strain evidence="5 6">CCMEE 5330</strain>
    </source>
</reference>
<feature type="domain" description="Carrier" evidence="4">
    <location>
        <begin position="206"/>
        <end position="281"/>
    </location>
</feature>
<dbReference type="PANTHER" id="PTHR43775">
    <property type="entry name" value="FATTY ACID SYNTHASE"/>
    <property type="match status" value="1"/>
</dbReference>
<dbReference type="InterPro" id="IPR020806">
    <property type="entry name" value="PKS_PP-bd"/>
</dbReference>
<evidence type="ECO:0000256" key="1">
    <source>
        <dbReference type="ARBA" id="ARBA00001957"/>
    </source>
</evidence>
<dbReference type="SMART" id="SM01294">
    <property type="entry name" value="PKS_PP_betabranch"/>
    <property type="match status" value="1"/>
</dbReference>
<dbReference type="SUPFAM" id="SSF51735">
    <property type="entry name" value="NAD(P)-binding Rossmann-fold domains"/>
    <property type="match status" value="1"/>
</dbReference>
<dbReference type="GO" id="GO:0006633">
    <property type="term" value="P:fatty acid biosynthetic process"/>
    <property type="evidence" value="ECO:0007669"/>
    <property type="project" value="TreeGrafter"/>
</dbReference>
<name>A0A2N6M4T0_9CYAN</name>
<dbReference type="SMART" id="SM00822">
    <property type="entry name" value="PKS_KR"/>
    <property type="match status" value="1"/>
</dbReference>
<dbReference type="InterPro" id="IPR057326">
    <property type="entry name" value="KR_dom"/>
</dbReference>
<dbReference type="InterPro" id="IPR013968">
    <property type="entry name" value="PKS_KR"/>
</dbReference>
<dbReference type="Pfam" id="PF00550">
    <property type="entry name" value="PP-binding"/>
    <property type="match status" value="1"/>
</dbReference>
<dbReference type="InterPro" id="IPR050091">
    <property type="entry name" value="PKS_NRPS_Biosynth_Enz"/>
</dbReference>
<protein>
    <recommendedName>
        <fullName evidence="4">Carrier domain-containing protein</fullName>
    </recommendedName>
</protein>
<sequence>MQQAIASAYSTFGQLNGVFHAAGVPGGSAIQRKTREEAESILAPKVKGTLVLDAVLKDAQLDFFILTSSINSILGGFGQVDYCAANAFLDAFAHSNITKSHTFTTSINWDTWQEVGMAVNTAVSKQLQELRAENLKQGILPQEGIDALTRILESTIPQVVVSPSDFLNLFQQHNSDQKILISEVLETINKSHAIHPRPELSNDFVAPRNDIEQKLTEIWQQILGIERIGIHDNFFELGGDSLIGIQVISQVNKAFDLNVPIAKLYECPTVSSMAKILIPEEDEKTNFEQRLLRGQRRRQMKMQKMLDES</sequence>
<keyword evidence="2" id="KW-0596">Phosphopantetheine</keyword>
<dbReference type="SUPFAM" id="SSF47336">
    <property type="entry name" value="ACP-like"/>
    <property type="match status" value="1"/>
</dbReference>
<evidence type="ECO:0000256" key="3">
    <source>
        <dbReference type="ARBA" id="ARBA00022553"/>
    </source>
</evidence>
<keyword evidence="3" id="KW-0597">Phosphoprotein</keyword>
<dbReference type="InterPro" id="IPR009081">
    <property type="entry name" value="PP-bd_ACP"/>
</dbReference>
<dbReference type="PANTHER" id="PTHR43775:SF37">
    <property type="entry name" value="SI:DKEY-61P9.11"/>
    <property type="match status" value="1"/>
</dbReference>
<organism evidence="5 6">
    <name type="scientific">Fischerella thermalis CCMEE 5330</name>
    <dbReference type="NCBI Taxonomy" id="2019670"/>
    <lineage>
        <taxon>Bacteria</taxon>
        <taxon>Bacillati</taxon>
        <taxon>Cyanobacteriota</taxon>
        <taxon>Cyanophyceae</taxon>
        <taxon>Nostocales</taxon>
        <taxon>Hapalosiphonaceae</taxon>
        <taxon>Fischerella</taxon>
    </lineage>
</organism>
<dbReference type="AlphaFoldDB" id="A0A2N6M4T0"/>
<proteinExistence type="predicted"/>
<dbReference type="InterPro" id="IPR006162">
    <property type="entry name" value="Ppantetheine_attach_site"/>
</dbReference>
<dbReference type="Gene3D" id="1.10.1200.10">
    <property type="entry name" value="ACP-like"/>
    <property type="match status" value="1"/>
</dbReference>
<evidence type="ECO:0000259" key="4">
    <source>
        <dbReference type="PROSITE" id="PS50075"/>
    </source>
</evidence>
<dbReference type="RefSeq" id="WP_146005788.1">
    <property type="nucleotide sequence ID" value="NZ_NMQI01000397.1"/>
</dbReference>
<gene>
    <name evidence="5" type="ORF">CEN41_16695</name>
</gene>
<dbReference type="InterPro" id="IPR036736">
    <property type="entry name" value="ACP-like_sf"/>
</dbReference>
<dbReference type="GO" id="GO:0031177">
    <property type="term" value="F:phosphopantetheine binding"/>
    <property type="evidence" value="ECO:0007669"/>
    <property type="project" value="InterPro"/>
</dbReference>